<dbReference type="PANTHER" id="PTHR46378">
    <property type="entry name" value="STEROL REGULATORY ELEMENT-BINDING PROTEIN CLEAVAGE-ACTIVATING PROTEIN"/>
    <property type="match status" value="1"/>
</dbReference>
<dbReference type="InterPro" id="IPR000731">
    <property type="entry name" value="SSD"/>
</dbReference>
<feature type="domain" description="SSD" evidence="9">
    <location>
        <begin position="1"/>
        <end position="135"/>
    </location>
</feature>
<dbReference type="GO" id="GO:0032933">
    <property type="term" value="P:SREBP signaling pathway"/>
    <property type="evidence" value="ECO:0007669"/>
    <property type="project" value="InterPro"/>
</dbReference>
<dbReference type="WBParaSite" id="maker-unitig_42326-snap-gene-0.1-mRNA-1">
    <property type="protein sequence ID" value="maker-unitig_42326-snap-gene-0.1-mRNA-1"/>
    <property type="gene ID" value="maker-unitig_42326-snap-gene-0.1"/>
</dbReference>
<dbReference type="PANTHER" id="PTHR46378:SF1">
    <property type="entry name" value="STEROL REGULATORY ELEMENT-BINDING PROTEIN CLEAVAGE-ACTIVATING PROTEIN"/>
    <property type="match status" value="1"/>
</dbReference>
<accession>A0A1I8FNJ8</accession>
<protein>
    <submittedName>
        <fullName evidence="11">SSD domain-containing protein</fullName>
    </submittedName>
</protein>
<evidence type="ECO:0000313" key="10">
    <source>
        <dbReference type="Proteomes" id="UP000095280"/>
    </source>
</evidence>
<name>A0A1I8FNJ8_9PLAT</name>
<evidence type="ECO:0000313" key="11">
    <source>
        <dbReference type="WBParaSite" id="maker-unitig_42326-snap-gene-0.1-mRNA-1"/>
    </source>
</evidence>
<reference evidence="11" key="1">
    <citation type="submission" date="2016-11" db="UniProtKB">
        <authorList>
            <consortium name="WormBaseParasite"/>
        </authorList>
    </citation>
    <scope>IDENTIFICATION</scope>
</reference>
<dbReference type="GO" id="GO:0032936">
    <property type="term" value="C:SREBP-SCAP complex"/>
    <property type="evidence" value="ECO:0007669"/>
    <property type="project" value="TreeGrafter"/>
</dbReference>
<evidence type="ECO:0000256" key="7">
    <source>
        <dbReference type="ARBA" id="ARBA00023136"/>
    </source>
</evidence>
<evidence type="ECO:0000256" key="5">
    <source>
        <dbReference type="ARBA" id="ARBA00022824"/>
    </source>
</evidence>
<keyword evidence="5" id="KW-0256">Endoplasmic reticulum</keyword>
<keyword evidence="10" id="KW-1185">Reference proteome</keyword>
<dbReference type="Proteomes" id="UP000095280">
    <property type="component" value="Unplaced"/>
</dbReference>
<keyword evidence="8" id="KW-1133">Transmembrane helix</keyword>
<dbReference type="InterPro" id="IPR053958">
    <property type="entry name" value="HMGCR/SNAP/NPC1-like_SSD"/>
</dbReference>
<evidence type="ECO:0000259" key="9">
    <source>
        <dbReference type="PROSITE" id="PS50156"/>
    </source>
</evidence>
<keyword evidence="4" id="KW-0677">Repeat</keyword>
<dbReference type="Pfam" id="PF12349">
    <property type="entry name" value="Sterol-sensing"/>
    <property type="match status" value="1"/>
</dbReference>
<evidence type="ECO:0000256" key="4">
    <source>
        <dbReference type="ARBA" id="ARBA00022737"/>
    </source>
</evidence>
<evidence type="ECO:0000256" key="3">
    <source>
        <dbReference type="ARBA" id="ARBA00022574"/>
    </source>
</evidence>
<dbReference type="GO" id="GO:0000139">
    <property type="term" value="C:Golgi membrane"/>
    <property type="evidence" value="ECO:0007669"/>
    <property type="project" value="UniProtKB-SubCell"/>
</dbReference>
<dbReference type="GO" id="GO:0045540">
    <property type="term" value="P:regulation of cholesterol biosynthetic process"/>
    <property type="evidence" value="ECO:0007669"/>
    <property type="project" value="TreeGrafter"/>
</dbReference>
<organism evidence="10 11">
    <name type="scientific">Macrostomum lignano</name>
    <dbReference type="NCBI Taxonomy" id="282301"/>
    <lineage>
        <taxon>Eukaryota</taxon>
        <taxon>Metazoa</taxon>
        <taxon>Spiralia</taxon>
        <taxon>Lophotrochozoa</taxon>
        <taxon>Platyhelminthes</taxon>
        <taxon>Rhabditophora</taxon>
        <taxon>Macrostomorpha</taxon>
        <taxon>Macrostomida</taxon>
        <taxon>Macrostomidae</taxon>
        <taxon>Macrostomum</taxon>
    </lineage>
</organism>
<proteinExistence type="predicted"/>
<dbReference type="GO" id="GO:0005789">
    <property type="term" value="C:endoplasmic reticulum membrane"/>
    <property type="evidence" value="ECO:0007669"/>
    <property type="project" value="InterPro"/>
</dbReference>
<feature type="transmembrane region" description="Helical" evidence="8">
    <location>
        <begin position="110"/>
        <end position="134"/>
    </location>
</feature>
<evidence type="ECO:0000256" key="6">
    <source>
        <dbReference type="ARBA" id="ARBA00023034"/>
    </source>
</evidence>
<dbReference type="InterPro" id="IPR030225">
    <property type="entry name" value="SCAP"/>
</dbReference>
<keyword evidence="6" id="KW-0333">Golgi apparatus</keyword>
<comment type="subcellular location">
    <subcellularLocation>
        <location evidence="1">Endoplasmic reticulum</location>
    </subcellularLocation>
    <subcellularLocation>
        <location evidence="2">Golgi apparatus membrane</location>
    </subcellularLocation>
</comment>
<dbReference type="GO" id="GO:0032934">
    <property type="term" value="F:sterol binding"/>
    <property type="evidence" value="ECO:0007669"/>
    <property type="project" value="InterPro"/>
</dbReference>
<keyword evidence="3" id="KW-0853">WD repeat</keyword>
<keyword evidence="7 8" id="KW-0472">Membrane</keyword>
<dbReference type="PROSITE" id="PS50156">
    <property type="entry name" value="SSD"/>
    <property type="match status" value="1"/>
</dbReference>
<sequence length="582" mass="61892">MVKSKWGLAFGACFTVVASLLNVRGVLHVFWQSRKSERFGNLSLSGCTDRHGECLVITKSVVSTPVELEVRHRVAVGLSKEGWTITPEPGCGGRPAGLGLLSSTPASKKFALFAVVGLCTDFFLQMFFVTILAIDYQCELEPLPVPQDLAVTLGLRRVYRRPITVIRTGDCLRLHRISAEQLRKLLNSIICIGGQPYDANTAAFLMHSLTATANFGSSLGVCGLRTAVPRRIRVLYTTWLANGWLCDCCLVLCVSAAAGQRGLISAVSRQHAQLSDISLQICPRPSSSNPGSPGDLVEHPDYQRYWPEMAAAAIGPTAASARHLGLGGAASACLASLFVFDFYLCADALLSALWPRLAVRWILGFYGYRLRLTAHWFDCFSTLIELNAVSLPARRLCVALDADLAEIYLLATAAVQDPAAQLSNNGSCWCRGGRGGCCGCCCCWGGFVLHGGVGARGACAWIWPPILAGSEPADDRSSSGFRAEAAGVAAPTGAVGCRCQVGTPSAAWPTASCSFCVCALAPGDCSAAANNSSSNRSNTLQPCLCTWSPPCLLPSNDAIVTSSSSGLNGLDVWCLARRRRLS</sequence>
<feature type="transmembrane region" description="Helical" evidence="8">
    <location>
        <begin position="6"/>
        <end position="31"/>
    </location>
</feature>
<evidence type="ECO:0000256" key="2">
    <source>
        <dbReference type="ARBA" id="ARBA00004394"/>
    </source>
</evidence>
<evidence type="ECO:0000256" key="1">
    <source>
        <dbReference type="ARBA" id="ARBA00004240"/>
    </source>
</evidence>
<keyword evidence="8" id="KW-0812">Transmembrane</keyword>
<dbReference type="AlphaFoldDB" id="A0A1I8FNJ8"/>
<evidence type="ECO:0000256" key="8">
    <source>
        <dbReference type="SAM" id="Phobius"/>
    </source>
</evidence>